<dbReference type="Pfam" id="PF02185">
    <property type="entry name" value="HR1"/>
    <property type="match status" value="3"/>
</dbReference>
<evidence type="ECO:0000256" key="18">
    <source>
        <dbReference type="ARBA" id="ARBA00023136"/>
    </source>
</evidence>
<dbReference type="InterPro" id="IPR011009">
    <property type="entry name" value="Kinase-like_dom_sf"/>
</dbReference>
<comment type="catalytic activity">
    <reaction evidence="21">
        <text>L-threonyl-[protein] + ATP = O-phospho-L-threonyl-[protein] + ADP + H(+)</text>
        <dbReference type="Rhea" id="RHEA:46608"/>
        <dbReference type="Rhea" id="RHEA-COMP:11060"/>
        <dbReference type="Rhea" id="RHEA-COMP:11605"/>
        <dbReference type="ChEBI" id="CHEBI:15378"/>
        <dbReference type="ChEBI" id="CHEBI:30013"/>
        <dbReference type="ChEBI" id="CHEBI:30616"/>
        <dbReference type="ChEBI" id="CHEBI:61977"/>
        <dbReference type="ChEBI" id="CHEBI:456216"/>
        <dbReference type="EC" id="2.7.11.13"/>
    </reaction>
</comment>
<dbReference type="InterPro" id="IPR008271">
    <property type="entry name" value="Ser/Thr_kinase_AS"/>
</dbReference>
<dbReference type="GO" id="GO:0005634">
    <property type="term" value="C:nucleus"/>
    <property type="evidence" value="ECO:0007669"/>
    <property type="project" value="UniProtKB-SubCell"/>
</dbReference>
<feature type="domain" description="REM-1" evidence="28">
    <location>
        <begin position="223"/>
        <end position="304"/>
    </location>
</feature>
<evidence type="ECO:0000256" key="14">
    <source>
        <dbReference type="ARBA" id="ARBA00022777"/>
    </source>
</evidence>
<dbReference type="InterPro" id="IPR000719">
    <property type="entry name" value="Prot_kinase_dom"/>
</dbReference>
<dbReference type="GO" id="GO:0005524">
    <property type="term" value="F:ATP binding"/>
    <property type="evidence" value="ECO:0007669"/>
    <property type="project" value="UniProtKB-UniRule"/>
</dbReference>
<dbReference type="Gene3D" id="1.10.287.160">
    <property type="entry name" value="HR1 repeat"/>
    <property type="match status" value="3"/>
</dbReference>
<evidence type="ECO:0000256" key="12">
    <source>
        <dbReference type="ARBA" id="ARBA00022737"/>
    </source>
</evidence>
<dbReference type="SMART" id="SM00220">
    <property type="entry name" value="S_TKc"/>
    <property type="match status" value="1"/>
</dbReference>
<keyword evidence="16" id="KW-0805">Transcription regulation</keyword>
<dbReference type="PANTHER" id="PTHR24351">
    <property type="entry name" value="RIBOSOMAL PROTEIN S6 KINASE"/>
    <property type="match status" value="1"/>
</dbReference>
<dbReference type="GO" id="GO:0007165">
    <property type="term" value="P:signal transduction"/>
    <property type="evidence" value="ECO:0007669"/>
    <property type="project" value="InterPro"/>
</dbReference>
<dbReference type="InterPro" id="IPR017441">
    <property type="entry name" value="Protein_kinase_ATP_BS"/>
</dbReference>
<evidence type="ECO:0000256" key="22">
    <source>
        <dbReference type="ARBA" id="ARBA00047470"/>
    </source>
</evidence>
<dbReference type="Pfam" id="PF00069">
    <property type="entry name" value="Pkinase"/>
    <property type="match status" value="1"/>
</dbReference>
<dbReference type="InterPro" id="IPR037313">
    <property type="entry name" value="PKN_HR1_1"/>
</dbReference>
<reference evidence="29" key="1">
    <citation type="submission" date="2021-04" db="EMBL/GenBank/DDBJ databases">
        <authorList>
            <consortium name="Wellcome Sanger Institute Data Sharing"/>
        </authorList>
    </citation>
    <scope>NUCLEOTIDE SEQUENCE [LARGE SCALE GENOMIC DNA]</scope>
</reference>
<dbReference type="SMART" id="SM00133">
    <property type="entry name" value="S_TK_X"/>
    <property type="match status" value="1"/>
</dbReference>
<feature type="domain" description="AGC-kinase C-terminal" evidence="27">
    <location>
        <begin position="866"/>
        <end position="933"/>
    </location>
</feature>
<feature type="binding site" evidence="24">
    <location>
        <position position="635"/>
    </location>
    <ligand>
        <name>ATP</name>
        <dbReference type="ChEBI" id="CHEBI:30616"/>
    </ligand>
</feature>
<evidence type="ECO:0000256" key="23">
    <source>
        <dbReference type="PROSITE-ProRule" id="PRU01207"/>
    </source>
</evidence>
<feature type="coiled-coil region" evidence="25">
    <location>
        <begin position="107"/>
        <end position="134"/>
    </location>
</feature>
<evidence type="ECO:0000259" key="26">
    <source>
        <dbReference type="PROSITE" id="PS50011"/>
    </source>
</evidence>
<dbReference type="InterPro" id="IPR011072">
    <property type="entry name" value="HR1_rho-bd"/>
</dbReference>
<dbReference type="Gene3D" id="1.10.510.10">
    <property type="entry name" value="Transferase(Phosphotransferase) domain 1"/>
    <property type="match status" value="1"/>
</dbReference>
<evidence type="ECO:0000256" key="6">
    <source>
        <dbReference type="ARBA" id="ARBA00005490"/>
    </source>
</evidence>
<dbReference type="GeneTree" id="ENSGT00940000154990"/>
<dbReference type="FunFam" id="1.10.510.10:FF:000038">
    <property type="entry name" value="serine/threonine-protein kinase N2 isoform X1"/>
    <property type="match status" value="1"/>
</dbReference>
<evidence type="ECO:0000259" key="27">
    <source>
        <dbReference type="PROSITE" id="PS51285"/>
    </source>
</evidence>
<evidence type="ECO:0000313" key="30">
    <source>
        <dbReference type="Proteomes" id="UP000265040"/>
    </source>
</evidence>
<dbReference type="FunFam" id="1.10.287.160:FF:000003">
    <property type="entry name" value="Putative serine/threonine-protein kinase N2"/>
    <property type="match status" value="1"/>
</dbReference>
<sequence length="933" mass="105819">MNWISNLIIDHSQQVVYPLLCVCFSVTFSIDGEPSHSPPCLLLQGDPGGLSVLQQLGLDQNSDFSDSSVQQRLDEHRERIRREIRKELKIKEGAENLRRAITDKRNAQQVDSQLRSSKRKLEALHAQLQELDAHIVVKDTLKFPGSVNRPSPNQDRIAALERQLNIELKVKQGAENMIPIYANGGTKDKKLLQTAQQMLQDSKTKIDIIRMQIRKAMQATEQSEDNQIKPDLCGVELRVEELWHHYRVEHAMAEGAKNMLRLLGTGKVQDKKAMAEAQCGLSESSQRLDLLRCSLEQRLVELPQDHPKACLIKEELVLATSSAFSSRHSTPYVHNQYSTLSKPSPLTGTLQVRLLGCTGLLEVIPGRSRGTPVVLPSHSPGDGRSFKLSGLYSRSTSSMSLKIPGKTDELSCESEVSAVLKLENTVVGQTAWRTVGEQAWDQSFTLELERSREMEIAVYWRDYRSLCALKYLKLEEFLDNQRHQVQMELEPQGLLLAEVTFFNPVIERGRRLQRQKKVFSKQHGKAFLRARQMNVDIATWVRLLRNAIPSGSNTPAYTPSFTSSTLTHSPGYLTELDRVGRKGTRKGTVHLHTIMLLKGPLCLQDFKLIAVLGRGHFGKVLLSEYKRTSSLYAIKALKKGDIVSRDEVESLMCEKRIFETVNGSHHPFLVNLFACFQTSEHVCFVMEYTAGGDLMMHIHADVFSEPRAVFYSACVVLGLQFLHDHKIVYRDLKLDNLLLDTEGFVKIADFGLCKEGMGYGDRTSTFCGTPEFLAPEVLTDTSYTRAVDWWGLGVLIYEMLVGESPFPGDDEEEVFDSIVNDEVRYPRFLSTEAIGIMRRLLRRNPERRLGSGEKDAEDVKKQPFFRGMDWEALLQRKVPPPFVPTVADKEDVSNFDQEFTAELPTLTPPRERRTLSRKEQEFFKDFDYVSDLC</sequence>
<evidence type="ECO:0000256" key="7">
    <source>
        <dbReference type="ARBA" id="ARBA00012429"/>
    </source>
</evidence>
<keyword evidence="9" id="KW-0723">Serine/threonine-protein kinase</keyword>
<dbReference type="CDD" id="cd11630">
    <property type="entry name" value="HR1_PKN1_2"/>
    <property type="match status" value="1"/>
</dbReference>
<dbReference type="PROSITE" id="PS51285">
    <property type="entry name" value="AGC_KINASE_CTER"/>
    <property type="match status" value="1"/>
</dbReference>
<keyword evidence="14" id="KW-0418">Kinase</keyword>
<keyword evidence="10" id="KW-0597">Phosphoprotein</keyword>
<evidence type="ECO:0000256" key="16">
    <source>
        <dbReference type="ARBA" id="ARBA00023015"/>
    </source>
</evidence>
<dbReference type="GO" id="GO:0032154">
    <property type="term" value="C:cleavage furrow"/>
    <property type="evidence" value="ECO:0007669"/>
    <property type="project" value="UniProtKB-SubCell"/>
</dbReference>
<name>A0A7N6BQ09_ANATE</name>
<evidence type="ECO:0000256" key="2">
    <source>
        <dbReference type="ARBA" id="ARBA00004214"/>
    </source>
</evidence>
<evidence type="ECO:0000256" key="20">
    <source>
        <dbReference type="ARBA" id="ARBA00023242"/>
    </source>
</evidence>
<dbReference type="EC" id="2.7.11.13" evidence="7"/>
<dbReference type="FunFam" id="1.10.287.160:FF:000002">
    <property type="entry name" value="Putative serine/threonine-protein kinase N2"/>
    <property type="match status" value="1"/>
</dbReference>
<dbReference type="CDD" id="cd05589">
    <property type="entry name" value="STKc_PKN"/>
    <property type="match status" value="1"/>
</dbReference>
<evidence type="ECO:0000256" key="17">
    <source>
        <dbReference type="ARBA" id="ARBA00023054"/>
    </source>
</evidence>
<dbReference type="PROSITE" id="PS00108">
    <property type="entry name" value="PROTEIN_KINASE_ST"/>
    <property type="match status" value="1"/>
</dbReference>
<dbReference type="PROSITE" id="PS51860">
    <property type="entry name" value="REM_1"/>
    <property type="match status" value="3"/>
</dbReference>
<comment type="catalytic activity">
    <reaction evidence="22">
        <text>L-seryl-[protein] + ATP = O-phospho-L-seryl-[protein] + ADP + H(+)</text>
        <dbReference type="Rhea" id="RHEA:17989"/>
        <dbReference type="Rhea" id="RHEA-COMP:9863"/>
        <dbReference type="Rhea" id="RHEA-COMP:11604"/>
        <dbReference type="ChEBI" id="CHEBI:15378"/>
        <dbReference type="ChEBI" id="CHEBI:29999"/>
        <dbReference type="ChEBI" id="CHEBI:30616"/>
        <dbReference type="ChEBI" id="CHEBI:83421"/>
        <dbReference type="ChEBI" id="CHEBI:456216"/>
        <dbReference type="EC" id="2.7.11.13"/>
    </reaction>
</comment>
<accession>A0A7N6BQ09</accession>
<dbReference type="PROSITE" id="PS50011">
    <property type="entry name" value="PROTEIN_KINASE_DOM"/>
    <property type="match status" value="1"/>
</dbReference>
<evidence type="ECO:0000256" key="25">
    <source>
        <dbReference type="SAM" id="Coils"/>
    </source>
</evidence>
<dbReference type="InterPro" id="IPR017892">
    <property type="entry name" value="Pkinase_C"/>
</dbReference>
<keyword evidence="18" id="KW-0472">Membrane</keyword>
<keyword evidence="15 24" id="KW-0067">ATP-binding</keyword>
<dbReference type="PROSITE" id="PS00107">
    <property type="entry name" value="PROTEIN_KINASE_ATP"/>
    <property type="match status" value="1"/>
</dbReference>
<dbReference type="SUPFAM" id="SSF46585">
    <property type="entry name" value="HR1 repeat"/>
    <property type="match status" value="3"/>
</dbReference>
<evidence type="ECO:0000256" key="1">
    <source>
        <dbReference type="ARBA" id="ARBA00004123"/>
    </source>
</evidence>
<dbReference type="Proteomes" id="UP000265040">
    <property type="component" value="Chromosome 8"/>
</dbReference>
<feature type="domain" description="REM-1" evidence="28">
    <location>
        <begin position="142"/>
        <end position="222"/>
    </location>
</feature>
<evidence type="ECO:0000256" key="21">
    <source>
        <dbReference type="ARBA" id="ARBA00047272"/>
    </source>
</evidence>
<keyword evidence="30" id="KW-1185">Reference proteome</keyword>
<evidence type="ECO:0000313" key="29">
    <source>
        <dbReference type="Ensembl" id="ENSATEP00000067149.1"/>
    </source>
</evidence>
<dbReference type="InterPro" id="IPR035892">
    <property type="entry name" value="C2_domain_sf"/>
</dbReference>
<keyword evidence="12" id="KW-0677">Repeat</keyword>
<dbReference type="Pfam" id="PF00433">
    <property type="entry name" value="Pkinase_C"/>
    <property type="match status" value="1"/>
</dbReference>
<keyword evidence="8" id="KW-0963">Cytoplasm</keyword>
<keyword evidence="20" id="KW-0539">Nucleus</keyword>
<dbReference type="GO" id="GO:0030496">
    <property type="term" value="C:midbody"/>
    <property type="evidence" value="ECO:0007669"/>
    <property type="project" value="UniProtKB-SubCell"/>
</dbReference>
<organism evidence="29 30">
    <name type="scientific">Anabas testudineus</name>
    <name type="common">Climbing perch</name>
    <name type="synonym">Anthias testudineus</name>
    <dbReference type="NCBI Taxonomy" id="64144"/>
    <lineage>
        <taxon>Eukaryota</taxon>
        <taxon>Metazoa</taxon>
        <taxon>Chordata</taxon>
        <taxon>Craniata</taxon>
        <taxon>Vertebrata</taxon>
        <taxon>Euteleostomi</taxon>
        <taxon>Actinopterygii</taxon>
        <taxon>Neopterygii</taxon>
        <taxon>Teleostei</taxon>
        <taxon>Neoteleostei</taxon>
        <taxon>Acanthomorphata</taxon>
        <taxon>Anabantaria</taxon>
        <taxon>Anabantiformes</taxon>
        <taxon>Anabantoidei</taxon>
        <taxon>Anabantidae</taxon>
        <taxon>Anabas</taxon>
    </lineage>
</organism>
<dbReference type="InterPro" id="IPR000961">
    <property type="entry name" value="AGC-kinase_C"/>
</dbReference>
<dbReference type="InterPro" id="IPR037317">
    <property type="entry name" value="PKN1_HR1_2"/>
</dbReference>
<evidence type="ECO:0000256" key="9">
    <source>
        <dbReference type="ARBA" id="ARBA00022527"/>
    </source>
</evidence>
<dbReference type="FunFam" id="3.30.200.20:FF:000058">
    <property type="entry name" value="Putative serine/threonine-protein kinase N2"/>
    <property type="match status" value="1"/>
</dbReference>
<feature type="domain" description="REM-1" evidence="28">
    <location>
        <begin position="61"/>
        <end position="137"/>
    </location>
</feature>
<feature type="domain" description="Protein kinase" evidence="26">
    <location>
        <begin position="606"/>
        <end position="865"/>
    </location>
</feature>
<dbReference type="SUPFAM" id="SSF49562">
    <property type="entry name" value="C2 domain (Calcium/lipid-binding domain, CaLB)"/>
    <property type="match status" value="1"/>
</dbReference>
<dbReference type="GO" id="GO:0031267">
    <property type="term" value="F:small GTPase binding"/>
    <property type="evidence" value="ECO:0007669"/>
    <property type="project" value="InterPro"/>
</dbReference>
<dbReference type="Gene3D" id="3.30.200.20">
    <property type="entry name" value="Phosphorylase Kinase, domain 1"/>
    <property type="match status" value="1"/>
</dbReference>
<comment type="subcellular location">
    <subcellularLocation>
        <location evidence="5">Cleavage furrow</location>
    </subcellularLocation>
    <subcellularLocation>
        <location evidence="4">Cytoplasm</location>
    </subcellularLocation>
    <subcellularLocation>
        <location evidence="3">Membrane</location>
    </subcellularLocation>
    <subcellularLocation>
        <location evidence="2">Midbody</location>
    </subcellularLocation>
    <subcellularLocation>
        <location evidence="1">Nucleus</location>
    </subcellularLocation>
</comment>
<dbReference type="Ensembl" id="ENSATET00000062461.2">
    <property type="protein sequence ID" value="ENSATEP00000067149.1"/>
    <property type="gene ID" value="ENSATEG00000012314.3"/>
</dbReference>
<dbReference type="FunFam" id="1.10.287.160:FF:000001">
    <property type="entry name" value="Putative serine/threonine-protein kinase N2"/>
    <property type="match status" value="1"/>
</dbReference>
<evidence type="ECO:0000256" key="3">
    <source>
        <dbReference type="ARBA" id="ARBA00004370"/>
    </source>
</evidence>
<dbReference type="GO" id="GO:0005737">
    <property type="term" value="C:cytoplasm"/>
    <property type="evidence" value="ECO:0007669"/>
    <property type="project" value="UniProtKB-SubCell"/>
</dbReference>
<dbReference type="SMART" id="SM00742">
    <property type="entry name" value="Hr1"/>
    <property type="match status" value="3"/>
</dbReference>
<evidence type="ECO:0000256" key="13">
    <source>
        <dbReference type="ARBA" id="ARBA00022741"/>
    </source>
</evidence>
<dbReference type="AlphaFoldDB" id="A0A7N6BQ09"/>
<evidence type="ECO:0000256" key="4">
    <source>
        <dbReference type="ARBA" id="ARBA00004496"/>
    </source>
</evidence>
<reference evidence="29" key="2">
    <citation type="submission" date="2025-08" db="UniProtKB">
        <authorList>
            <consortium name="Ensembl"/>
        </authorList>
    </citation>
    <scope>IDENTIFICATION</scope>
</reference>
<evidence type="ECO:0000256" key="8">
    <source>
        <dbReference type="ARBA" id="ARBA00022490"/>
    </source>
</evidence>
<reference evidence="29" key="3">
    <citation type="submission" date="2025-09" db="UniProtKB">
        <authorList>
            <consortium name="Ensembl"/>
        </authorList>
    </citation>
    <scope>IDENTIFICATION</scope>
</reference>
<dbReference type="SUPFAM" id="SSF56112">
    <property type="entry name" value="Protein kinase-like (PK-like)"/>
    <property type="match status" value="1"/>
</dbReference>
<proteinExistence type="inferred from homology"/>
<evidence type="ECO:0000256" key="19">
    <source>
        <dbReference type="ARBA" id="ARBA00023163"/>
    </source>
</evidence>
<protein>
    <recommendedName>
        <fullName evidence="7">protein kinase C</fullName>
        <ecNumber evidence="7">2.7.11.13</ecNumber>
    </recommendedName>
</protein>
<dbReference type="InterPro" id="IPR036274">
    <property type="entry name" value="HR1_rpt_sf"/>
</dbReference>
<keyword evidence="11" id="KW-0808">Transferase</keyword>
<dbReference type="CDD" id="cd11622">
    <property type="entry name" value="HR1_PKN_1"/>
    <property type="match status" value="1"/>
</dbReference>
<evidence type="ECO:0000256" key="15">
    <source>
        <dbReference type="ARBA" id="ARBA00022840"/>
    </source>
</evidence>
<keyword evidence="17 23" id="KW-0175">Coiled coil</keyword>
<evidence type="ECO:0000256" key="10">
    <source>
        <dbReference type="ARBA" id="ARBA00022553"/>
    </source>
</evidence>
<comment type="similarity">
    <text evidence="6">Belongs to the protein kinase superfamily. AGC Ser/Thr protein kinase family. PKC subfamily.</text>
</comment>
<evidence type="ECO:0000256" key="11">
    <source>
        <dbReference type="ARBA" id="ARBA00022679"/>
    </source>
</evidence>
<evidence type="ECO:0000256" key="24">
    <source>
        <dbReference type="PROSITE-ProRule" id="PRU10141"/>
    </source>
</evidence>
<dbReference type="GO" id="GO:0004697">
    <property type="term" value="F:diacylglycerol-dependent serine/threonine kinase activity"/>
    <property type="evidence" value="ECO:0007669"/>
    <property type="project" value="UniProtKB-EC"/>
</dbReference>
<keyword evidence="13 24" id="KW-0547">Nucleotide-binding</keyword>
<keyword evidence="19" id="KW-0804">Transcription</keyword>
<evidence type="ECO:0000256" key="5">
    <source>
        <dbReference type="ARBA" id="ARBA00004626"/>
    </source>
</evidence>
<evidence type="ECO:0000259" key="28">
    <source>
        <dbReference type="PROSITE" id="PS51860"/>
    </source>
</evidence>